<protein>
    <submittedName>
        <fullName evidence="1">Uncharacterized protein</fullName>
    </submittedName>
</protein>
<accession>A0A8S9PG39</accession>
<dbReference type="EMBL" id="QGKX02001521">
    <property type="protein sequence ID" value="KAF3514090.1"/>
    <property type="molecule type" value="Genomic_DNA"/>
</dbReference>
<organism evidence="1 2">
    <name type="scientific">Brassica cretica</name>
    <name type="common">Mustard</name>
    <dbReference type="NCBI Taxonomy" id="69181"/>
    <lineage>
        <taxon>Eukaryota</taxon>
        <taxon>Viridiplantae</taxon>
        <taxon>Streptophyta</taxon>
        <taxon>Embryophyta</taxon>
        <taxon>Tracheophyta</taxon>
        <taxon>Spermatophyta</taxon>
        <taxon>Magnoliopsida</taxon>
        <taxon>eudicotyledons</taxon>
        <taxon>Gunneridae</taxon>
        <taxon>Pentapetalae</taxon>
        <taxon>rosids</taxon>
        <taxon>malvids</taxon>
        <taxon>Brassicales</taxon>
        <taxon>Brassicaceae</taxon>
        <taxon>Brassiceae</taxon>
        <taxon>Brassica</taxon>
    </lineage>
</organism>
<name>A0A8S9PG39_BRACR</name>
<reference evidence="1" key="1">
    <citation type="submission" date="2019-12" db="EMBL/GenBank/DDBJ databases">
        <title>Genome sequencing and annotation of Brassica cretica.</title>
        <authorList>
            <person name="Studholme D.J."/>
            <person name="Sarris P."/>
        </authorList>
    </citation>
    <scope>NUCLEOTIDE SEQUENCE</scope>
    <source>
        <strain evidence="1">PFS-109/04</strain>
        <tissue evidence="1">Leaf</tissue>
    </source>
</reference>
<comment type="caution">
    <text evidence="1">The sequence shown here is derived from an EMBL/GenBank/DDBJ whole genome shotgun (WGS) entry which is preliminary data.</text>
</comment>
<sequence>MARNEEMVGSEASIPIRILVLNDVGDANREEEGVSLVGVTSREWAHPSFHFVHELSFDAVYVVHWTYVY</sequence>
<gene>
    <name evidence="1" type="ORF">F2Q69_00000856</name>
</gene>
<dbReference type="AlphaFoldDB" id="A0A8S9PG39"/>
<evidence type="ECO:0000313" key="2">
    <source>
        <dbReference type="Proteomes" id="UP000712600"/>
    </source>
</evidence>
<dbReference type="Proteomes" id="UP000712600">
    <property type="component" value="Unassembled WGS sequence"/>
</dbReference>
<proteinExistence type="predicted"/>
<evidence type="ECO:0000313" key="1">
    <source>
        <dbReference type="EMBL" id="KAF3514090.1"/>
    </source>
</evidence>